<keyword evidence="2" id="KW-0539">Nucleus</keyword>
<dbReference type="PANTHER" id="PTHR31001:SF85">
    <property type="entry name" value="ZN(II)2CYS6 TRANSCRIPTION FACTOR (EUROFUNG)"/>
    <property type="match status" value="1"/>
</dbReference>
<dbReference type="Proteomes" id="UP000027920">
    <property type="component" value="Unassembled WGS sequence"/>
</dbReference>
<dbReference type="SMART" id="SM00906">
    <property type="entry name" value="Fungal_trans"/>
    <property type="match status" value="1"/>
</dbReference>
<dbReference type="GO" id="GO:0005634">
    <property type="term" value="C:nucleus"/>
    <property type="evidence" value="ECO:0007669"/>
    <property type="project" value="UniProtKB-SubCell"/>
</dbReference>
<dbReference type="VEuPathDB" id="FungiDB:A1O9_08756"/>
<dbReference type="GO" id="GO:0008270">
    <property type="term" value="F:zinc ion binding"/>
    <property type="evidence" value="ECO:0007669"/>
    <property type="project" value="InterPro"/>
</dbReference>
<evidence type="ECO:0000256" key="2">
    <source>
        <dbReference type="ARBA" id="ARBA00023242"/>
    </source>
</evidence>
<dbReference type="InterPro" id="IPR007219">
    <property type="entry name" value="XnlR_reg_dom"/>
</dbReference>
<comment type="subcellular location">
    <subcellularLocation>
        <location evidence="1">Nucleus</location>
    </subcellularLocation>
</comment>
<dbReference type="Pfam" id="PF04082">
    <property type="entry name" value="Fungal_trans"/>
    <property type="match status" value="1"/>
</dbReference>
<evidence type="ECO:0000313" key="4">
    <source>
        <dbReference type="EMBL" id="KEF55103.1"/>
    </source>
</evidence>
<dbReference type="AlphaFoldDB" id="A0A072P746"/>
<reference evidence="4 5" key="1">
    <citation type="submission" date="2013-03" db="EMBL/GenBank/DDBJ databases">
        <title>The Genome Sequence of Exophiala aquamarina CBS 119918.</title>
        <authorList>
            <consortium name="The Broad Institute Genomics Platform"/>
            <person name="Cuomo C."/>
            <person name="de Hoog S."/>
            <person name="Gorbushina A."/>
            <person name="Walker B."/>
            <person name="Young S.K."/>
            <person name="Zeng Q."/>
            <person name="Gargeya S."/>
            <person name="Fitzgerald M."/>
            <person name="Haas B."/>
            <person name="Abouelleil A."/>
            <person name="Allen A.W."/>
            <person name="Alvarado L."/>
            <person name="Arachchi H.M."/>
            <person name="Berlin A.M."/>
            <person name="Chapman S.B."/>
            <person name="Gainer-Dewar J."/>
            <person name="Goldberg J."/>
            <person name="Griggs A."/>
            <person name="Gujja S."/>
            <person name="Hansen M."/>
            <person name="Howarth C."/>
            <person name="Imamovic A."/>
            <person name="Ireland A."/>
            <person name="Larimer J."/>
            <person name="McCowan C."/>
            <person name="Murphy C."/>
            <person name="Pearson M."/>
            <person name="Poon T.W."/>
            <person name="Priest M."/>
            <person name="Roberts A."/>
            <person name="Saif S."/>
            <person name="Shea T."/>
            <person name="Sisk P."/>
            <person name="Sykes S."/>
            <person name="Wortman J."/>
            <person name="Nusbaum C."/>
            <person name="Birren B."/>
        </authorList>
    </citation>
    <scope>NUCLEOTIDE SEQUENCE [LARGE SCALE GENOMIC DNA]</scope>
    <source>
        <strain evidence="4 5">CBS 119918</strain>
    </source>
</reference>
<dbReference type="GeneID" id="25283667"/>
<accession>A0A072P746</accession>
<dbReference type="STRING" id="1182545.A0A072P746"/>
<organism evidence="4 5">
    <name type="scientific">Exophiala aquamarina CBS 119918</name>
    <dbReference type="NCBI Taxonomy" id="1182545"/>
    <lineage>
        <taxon>Eukaryota</taxon>
        <taxon>Fungi</taxon>
        <taxon>Dikarya</taxon>
        <taxon>Ascomycota</taxon>
        <taxon>Pezizomycotina</taxon>
        <taxon>Eurotiomycetes</taxon>
        <taxon>Chaetothyriomycetidae</taxon>
        <taxon>Chaetothyriales</taxon>
        <taxon>Herpotrichiellaceae</taxon>
        <taxon>Exophiala</taxon>
    </lineage>
</organism>
<dbReference type="RefSeq" id="XP_013257693.1">
    <property type="nucleotide sequence ID" value="XM_013402239.1"/>
</dbReference>
<gene>
    <name evidence="4" type="ORF">A1O9_08756</name>
</gene>
<dbReference type="HOGENOM" id="CLU_004083_10_0_1"/>
<sequence length="537" mass="60934">MDALTQSILEKHINQQPSVEGRLVFDRDQSRYLHQGFWAAMYDEIGDLDFTLQSKPQIVDNFLLASLGSQSCPEYSHPSRDEGDFLLKVFVEKVDPFVHLLHKPSFLSELNHFRRGLLGSDTTFEIMLFTIYMLALLPLKPATVETRLHEPKVALMSRYRSYVEYGLSRKNITTSQSLSTLQAFLLYMTHLFWIGEMLHVSTLLGIAVAMARRMGLHRDGSSFPLAPWQVELRRRLWHHIVVLDGWCVENHGLPPLVSLEHVNTALPQNSNDSAWDTSKFASSRPAVVTTFTDMTISLLQSEIGSLTTFTLKHPYTSSMDVRAYLDFQTEILGKARQRLESTYLKCLDRNQVVHRLARDLADLAFTRIRLIQLQPVLNARGCGEQEQAEIAAKLYGMATDYCKTSQFLISAYAPHNLDWAIVRAFSWHSVATMLSMVLRHDSLASTPEARAARSRIEKLFQNRSSIGYLADNDSLWVPLQKLRMELAVKEGTFEAKNLESVSSMDASVDLSHFGWNGEGVSSMFSGWGDDHMPEALR</sequence>
<dbReference type="EMBL" id="AMGV01000008">
    <property type="protein sequence ID" value="KEF55103.1"/>
    <property type="molecule type" value="Genomic_DNA"/>
</dbReference>
<feature type="domain" description="Xylanolytic transcriptional activator regulatory" evidence="3">
    <location>
        <begin position="200"/>
        <end position="273"/>
    </location>
</feature>
<proteinExistence type="predicted"/>
<evidence type="ECO:0000313" key="5">
    <source>
        <dbReference type="Proteomes" id="UP000027920"/>
    </source>
</evidence>
<protein>
    <recommendedName>
        <fullName evidence="3">Xylanolytic transcriptional activator regulatory domain-containing protein</fullName>
    </recommendedName>
</protein>
<keyword evidence="5" id="KW-1185">Reference proteome</keyword>
<comment type="caution">
    <text evidence="4">The sequence shown here is derived from an EMBL/GenBank/DDBJ whole genome shotgun (WGS) entry which is preliminary data.</text>
</comment>
<dbReference type="PANTHER" id="PTHR31001">
    <property type="entry name" value="UNCHARACTERIZED TRANSCRIPTIONAL REGULATORY PROTEIN"/>
    <property type="match status" value="1"/>
</dbReference>
<dbReference type="GO" id="GO:0006351">
    <property type="term" value="P:DNA-templated transcription"/>
    <property type="evidence" value="ECO:0007669"/>
    <property type="project" value="InterPro"/>
</dbReference>
<dbReference type="CDD" id="cd12148">
    <property type="entry name" value="fungal_TF_MHR"/>
    <property type="match status" value="1"/>
</dbReference>
<evidence type="ECO:0000256" key="1">
    <source>
        <dbReference type="ARBA" id="ARBA00004123"/>
    </source>
</evidence>
<name>A0A072P746_9EURO</name>
<dbReference type="OrthoDB" id="435881at2759"/>
<evidence type="ECO:0000259" key="3">
    <source>
        <dbReference type="SMART" id="SM00906"/>
    </source>
</evidence>
<dbReference type="GO" id="GO:0003677">
    <property type="term" value="F:DNA binding"/>
    <property type="evidence" value="ECO:0007669"/>
    <property type="project" value="InterPro"/>
</dbReference>
<dbReference type="InterPro" id="IPR050613">
    <property type="entry name" value="Sec_Metabolite_Reg"/>
</dbReference>